<sequence>MDNGGGIDGGGANLAQKFAALAVTSNSNDSPNSNNNHNDNDGLFQVMKAVEAAEVTIKQQADENTRLRTELQKKMQELEKYKSDNSTAQRPSLVDNWDNHAQRPLRAHQFDSSVVNQGDGVSGTGGIFLNNPSGAIVQQDIMRNNEDHDTQSHAESQSESSKINGNLKVLSGGQKPVDNVGFSQFSSPSTSFSPNRHQMEGECDPRFNLSGRGLMPIAEVNNTSLWKQDLFVSIREQEEEILQLRRHLADYSIKEAQIRNEKYVLEKHIAYMRMAFDQQQQDLVDAASKALSYRQDIIEENISLTYALQAAQQERSTFVSSLLPLLAEYSLQPPYHDAQSIVSNLKVLLKHLQEKLSITEAKLKESHYQLAPWRSDVNSNFPPQSPSHPVGVASNKNVLELVPRPAYSYGNVPITTSDPQTTADWDMLGHHQSGLGDGVAKNLEPDDIVRYSPHSSRHTASQDVRAQLSVSQGDSHPTRYGEETTTKQVTFSDTVSSIEMDELDAEGQQNERDPSNWGSKNSPFSTSLDDPTSSYSPYLPPVLEEPSSSFSEAGDEDPLPAIDGLQISGDACPGHDLQACGYSINGTTSCNFEWVRHLEDGSFNYIEGAKQPNYLVTADDVDTYLAIEVQPLDNRKRKGELVKVFANEHRKISCDPDMLSCIEKTLYDGHASYRVSLSTGYLDIWEPATLAIKREGYSIKGSGPSGVVVTEKFSPTTSVTIPFAHPTEFCIISSGVEHILRAENSSTMTHSVQQNFLQSCSRDTIVLTLRFFIKRAGEKRKGKKRGLFFK</sequence>
<dbReference type="Proteomes" id="UP001060215">
    <property type="component" value="Chromosome 1"/>
</dbReference>
<proteinExistence type="predicted"/>
<reference evidence="1 2" key="1">
    <citation type="journal article" date="2022" name="Plant J.">
        <title>Chromosome-level genome of Camellia lanceoleosa provides a valuable resource for understanding genome evolution and self-incompatibility.</title>
        <authorList>
            <person name="Gong W."/>
            <person name="Xiao S."/>
            <person name="Wang L."/>
            <person name="Liao Z."/>
            <person name="Chang Y."/>
            <person name="Mo W."/>
            <person name="Hu G."/>
            <person name="Li W."/>
            <person name="Zhao G."/>
            <person name="Zhu H."/>
            <person name="Hu X."/>
            <person name="Ji K."/>
            <person name="Xiang X."/>
            <person name="Song Q."/>
            <person name="Yuan D."/>
            <person name="Jin S."/>
            <person name="Zhang L."/>
        </authorList>
    </citation>
    <scope>NUCLEOTIDE SEQUENCE [LARGE SCALE GENOMIC DNA]</scope>
    <source>
        <strain evidence="1">SQ_2022a</strain>
    </source>
</reference>
<accession>A0ACC0IVJ4</accession>
<protein>
    <submittedName>
        <fullName evidence="1">Uncharacterized protein</fullName>
    </submittedName>
</protein>
<evidence type="ECO:0000313" key="2">
    <source>
        <dbReference type="Proteomes" id="UP001060215"/>
    </source>
</evidence>
<name>A0ACC0IVJ4_9ERIC</name>
<evidence type="ECO:0000313" key="1">
    <source>
        <dbReference type="EMBL" id="KAI8029912.1"/>
    </source>
</evidence>
<gene>
    <name evidence="1" type="ORF">LOK49_LG01G02050</name>
</gene>
<keyword evidence="2" id="KW-1185">Reference proteome</keyword>
<comment type="caution">
    <text evidence="1">The sequence shown here is derived from an EMBL/GenBank/DDBJ whole genome shotgun (WGS) entry which is preliminary data.</text>
</comment>
<dbReference type="EMBL" id="CM045758">
    <property type="protein sequence ID" value="KAI8029912.1"/>
    <property type="molecule type" value="Genomic_DNA"/>
</dbReference>
<organism evidence="1 2">
    <name type="scientific">Camellia lanceoleosa</name>
    <dbReference type="NCBI Taxonomy" id="1840588"/>
    <lineage>
        <taxon>Eukaryota</taxon>
        <taxon>Viridiplantae</taxon>
        <taxon>Streptophyta</taxon>
        <taxon>Embryophyta</taxon>
        <taxon>Tracheophyta</taxon>
        <taxon>Spermatophyta</taxon>
        <taxon>Magnoliopsida</taxon>
        <taxon>eudicotyledons</taxon>
        <taxon>Gunneridae</taxon>
        <taxon>Pentapetalae</taxon>
        <taxon>asterids</taxon>
        <taxon>Ericales</taxon>
        <taxon>Theaceae</taxon>
        <taxon>Camellia</taxon>
    </lineage>
</organism>